<name>A0ACB7JA09_PLECO</name>
<evidence type="ECO:0000313" key="2">
    <source>
        <dbReference type="Proteomes" id="UP000824881"/>
    </source>
</evidence>
<dbReference type="Proteomes" id="UP000824881">
    <property type="component" value="Unassembled WGS sequence"/>
</dbReference>
<keyword evidence="2" id="KW-1185">Reference proteome</keyword>
<proteinExistence type="predicted"/>
<dbReference type="EMBL" id="WQMT02000002">
    <property type="protein sequence ID" value="KAG9227030.1"/>
    <property type="molecule type" value="Genomic_DNA"/>
</dbReference>
<sequence length="733" mass="83572">MDKKLWPPHLHKAVGMANFCLFIHAPMTDRTPPPTRIVHSTPALRKVSSKKPFDVAVAPVEDVKADMARETQGYWIGPCPIEHFFESMNAPSSDGDSSPTQPDIPATYFKEMNVTCEKDIYEALVILANGEGDYPPLLPDHALVDTSNHPDPNAEPGAKIRTDLGHYWKGVVSKKHPTMLNLMLIAYEVKKSHREDIVNDTMECTISCPHDCQSPYEITNPTSTRIRGQLANYATQICRRQHRTHFYIVFIFHPFVRFIRWDRAGAIITRRVNYVEDCTPLVRFLYLFGRMDRAGQGFDPTARPASQAEAEKAKRYLKRWEPKLERTVFKMDVPATNGKMRQFLVWGSLADPESPLGRATRGYPAVEVVDGVVSAKPVFLKEQWRSVGVGPEVETLKQLKSRGVRHVPTLICGGDLPGQETKSHLISNTSWRVGHRHIDKRIHTRFVVAEVGQPLEQFTSSRVMLGVIYDAFQAHQDAVERCKILHRDISGSNILILDNNEGILSDWDLARRKSDIQRGPRIHERSGTWPFMSIALLQEPRKEHTTRDDLESFFWVVLYYALRYVPHSLITSVEATMKKIFEDHCYFGRGNTARGGFSKMGLISGGSFIGRPLRPHLTFTDCRPLTDFVFQAVAVLREWDDSYDHTIHGFDDYEEYTPIEHKDMEAVWITALESHSWPRNDGAVDQVELARQLSFKVPNEPVKRTNTKRLDPPEPKEDDEEGESSRGAKRRKT</sequence>
<evidence type="ECO:0000313" key="1">
    <source>
        <dbReference type="EMBL" id="KAG9227030.1"/>
    </source>
</evidence>
<organism evidence="1 2">
    <name type="scientific">Pleurotus cornucopiae</name>
    <name type="common">Cornucopia mushroom</name>
    <dbReference type="NCBI Taxonomy" id="5321"/>
    <lineage>
        <taxon>Eukaryota</taxon>
        <taxon>Fungi</taxon>
        <taxon>Dikarya</taxon>
        <taxon>Basidiomycota</taxon>
        <taxon>Agaricomycotina</taxon>
        <taxon>Agaricomycetes</taxon>
        <taxon>Agaricomycetidae</taxon>
        <taxon>Agaricales</taxon>
        <taxon>Pleurotineae</taxon>
        <taxon>Pleurotaceae</taxon>
        <taxon>Pleurotus</taxon>
    </lineage>
</organism>
<comment type="caution">
    <text evidence="1">The sequence shown here is derived from an EMBL/GenBank/DDBJ whole genome shotgun (WGS) entry which is preliminary data.</text>
</comment>
<protein>
    <submittedName>
        <fullName evidence="1">Uncharacterized protein</fullName>
    </submittedName>
</protein>
<accession>A0ACB7JA09</accession>
<reference evidence="1 2" key="1">
    <citation type="journal article" date="2021" name="Appl. Environ. Microbiol.">
        <title>Genetic linkage and physical mapping for an oyster mushroom Pleurotus cornucopiae and QTL analysis for the trait cap color.</title>
        <authorList>
            <person name="Zhang Y."/>
            <person name="Gao W."/>
            <person name="Sonnenberg A."/>
            <person name="Chen Q."/>
            <person name="Zhang J."/>
            <person name="Huang C."/>
        </authorList>
    </citation>
    <scope>NUCLEOTIDE SEQUENCE [LARGE SCALE GENOMIC DNA]</scope>
    <source>
        <strain evidence="1">CCMSSC00406</strain>
    </source>
</reference>
<gene>
    <name evidence="1" type="ORF">CCMSSC00406_0009992</name>
</gene>